<dbReference type="Proteomes" id="UP001497700">
    <property type="component" value="Unassembled WGS sequence"/>
</dbReference>
<evidence type="ECO:0000313" key="1">
    <source>
        <dbReference type="EMBL" id="KAI4867051.1"/>
    </source>
</evidence>
<reference evidence="1 2" key="1">
    <citation type="journal article" date="2022" name="New Phytol.">
        <title>Ecological generalism drives hyperdiversity of secondary metabolite gene clusters in xylarialean endophytes.</title>
        <authorList>
            <person name="Franco M.E.E."/>
            <person name="Wisecaver J.H."/>
            <person name="Arnold A.E."/>
            <person name="Ju Y.M."/>
            <person name="Slot J.C."/>
            <person name="Ahrendt S."/>
            <person name="Moore L.P."/>
            <person name="Eastman K.E."/>
            <person name="Scott K."/>
            <person name="Konkel Z."/>
            <person name="Mondo S.J."/>
            <person name="Kuo A."/>
            <person name="Hayes R.D."/>
            <person name="Haridas S."/>
            <person name="Andreopoulos B."/>
            <person name="Riley R."/>
            <person name="LaButti K."/>
            <person name="Pangilinan J."/>
            <person name="Lipzen A."/>
            <person name="Amirebrahimi M."/>
            <person name="Yan J."/>
            <person name="Adam C."/>
            <person name="Keymanesh K."/>
            <person name="Ng V."/>
            <person name="Louie K."/>
            <person name="Northen T."/>
            <person name="Drula E."/>
            <person name="Henrissat B."/>
            <person name="Hsieh H.M."/>
            <person name="Youens-Clark K."/>
            <person name="Lutzoni F."/>
            <person name="Miadlikowska J."/>
            <person name="Eastwood D.C."/>
            <person name="Hamelin R.C."/>
            <person name="Grigoriev I.V."/>
            <person name="U'Ren J.M."/>
        </authorList>
    </citation>
    <scope>NUCLEOTIDE SEQUENCE [LARGE SCALE GENOMIC DNA]</scope>
    <source>
        <strain evidence="1 2">CBS 119005</strain>
    </source>
</reference>
<comment type="caution">
    <text evidence="1">The sequence shown here is derived from an EMBL/GenBank/DDBJ whole genome shotgun (WGS) entry which is preliminary data.</text>
</comment>
<name>A0ACB9Z5G6_9PEZI</name>
<sequence length="510" mass="56967">MSLYTPPPPHHSSDQDKPTLLVCWWITLFCTTIILLRVVGRFIRSEKLFREDKMAALAIIPLYLRMGCVHVILIYGTNNAHFTELTDEEIRMKSIASGLVLASRILYAATLWILKSAILEFFKRLTSITWNRSHEIALLFIRATLVATFVAVVIADLTECQPFDHYWQVMPDPGGQCRQGYVQLITMATCNILTDLLLVVYPVPIIITSHMGTRKKVQLTLLFSLSLFVVGVTGYRIPRILHLNGNQQIRSLLASVELLFATAAANTLVLGSFVRDRGVKKTKYRHNSIAADSIDRASERRPTLHRHWGSDEDLVRDLGLGVDRELRDAAQQSQADKPPAAKTVASMDSWQFPQRHPSSSARSDDSLLRRDQLSTSRSNSTITPRRVSFFDVGGLLDGEPSRSSVRDSYNSSLEPPSPLSPGSPSPTMQATSNGFRRGSQVLLQDLSGLLSPFNPRQSRSSSRNGVELETIPQHPQEPPDEPTNSHSNSNDTDYDLKNVEARPRKASLQC</sequence>
<evidence type="ECO:0000313" key="2">
    <source>
        <dbReference type="Proteomes" id="UP001497700"/>
    </source>
</evidence>
<keyword evidence="2" id="KW-1185">Reference proteome</keyword>
<proteinExistence type="predicted"/>
<gene>
    <name evidence="1" type="ORF">F4820DRAFT_414777</name>
</gene>
<dbReference type="EMBL" id="MU393451">
    <property type="protein sequence ID" value="KAI4867051.1"/>
    <property type="molecule type" value="Genomic_DNA"/>
</dbReference>
<organism evidence="1 2">
    <name type="scientific">Hypoxylon rubiginosum</name>
    <dbReference type="NCBI Taxonomy" id="110542"/>
    <lineage>
        <taxon>Eukaryota</taxon>
        <taxon>Fungi</taxon>
        <taxon>Dikarya</taxon>
        <taxon>Ascomycota</taxon>
        <taxon>Pezizomycotina</taxon>
        <taxon>Sordariomycetes</taxon>
        <taxon>Xylariomycetidae</taxon>
        <taxon>Xylariales</taxon>
        <taxon>Hypoxylaceae</taxon>
        <taxon>Hypoxylon</taxon>
    </lineage>
</organism>
<accession>A0ACB9Z5G6</accession>
<protein>
    <submittedName>
        <fullName evidence="1">Uncharacterized protein</fullName>
    </submittedName>
</protein>